<dbReference type="NCBIfam" id="NF035944">
    <property type="entry name" value="PEPxxWA-CTERM"/>
    <property type="match status" value="1"/>
</dbReference>
<gene>
    <name evidence="3" type="ORF">ACFSCW_14735</name>
</gene>
<feature type="chain" id="PRO_5047344480" evidence="1">
    <location>
        <begin position="22"/>
        <end position="228"/>
    </location>
</feature>
<keyword evidence="1" id="KW-0732">Signal</keyword>
<reference evidence="4" key="1">
    <citation type="journal article" date="2019" name="Int. J. Syst. Evol. Microbiol.">
        <title>The Global Catalogue of Microorganisms (GCM) 10K type strain sequencing project: providing services to taxonomists for standard genome sequencing and annotation.</title>
        <authorList>
            <consortium name="The Broad Institute Genomics Platform"/>
            <consortium name="The Broad Institute Genome Sequencing Center for Infectious Disease"/>
            <person name="Wu L."/>
            <person name="Ma J."/>
        </authorList>
    </citation>
    <scope>NUCLEOTIDE SEQUENCE [LARGE SCALE GENOMIC DNA]</scope>
    <source>
        <strain evidence="4">CGMCC 1.16275</strain>
    </source>
</reference>
<evidence type="ECO:0000313" key="3">
    <source>
        <dbReference type="EMBL" id="MFD1613059.1"/>
    </source>
</evidence>
<evidence type="ECO:0000259" key="2">
    <source>
        <dbReference type="Pfam" id="PF07589"/>
    </source>
</evidence>
<dbReference type="NCBIfam" id="TIGR02595">
    <property type="entry name" value="PEP_CTERM"/>
    <property type="match status" value="1"/>
</dbReference>
<feature type="domain" description="Ice-binding protein C-terminal" evidence="2">
    <location>
        <begin position="199"/>
        <end position="223"/>
    </location>
</feature>
<accession>A0ABW4I519</accession>
<comment type="caution">
    <text evidence="3">The sequence shown here is derived from an EMBL/GenBank/DDBJ whole genome shotgun (WGS) entry which is preliminary data.</text>
</comment>
<dbReference type="RefSeq" id="WP_380890769.1">
    <property type="nucleotide sequence ID" value="NZ_JBHUDY010000002.1"/>
</dbReference>
<protein>
    <submittedName>
        <fullName evidence="3">PEPxxWA-CTERM sorting domain-containing protein</fullName>
    </submittedName>
</protein>
<dbReference type="InterPro" id="IPR013424">
    <property type="entry name" value="Ice-binding_C"/>
</dbReference>
<organism evidence="3 4">
    <name type="scientific">Sphingomonas tabacisoli</name>
    <dbReference type="NCBI Taxonomy" id="2249466"/>
    <lineage>
        <taxon>Bacteria</taxon>
        <taxon>Pseudomonadati</taxon>
        <taxon>Pseudomonadota</taxon>
        <taxon>Alphaproteobacteria</taxon>
        <taxon>Sphingomonadales</taxon>
        <taxon>Sphingomonadaceae</taxon>
        <taxon>Sphingomonas</taxon>
    </lineage>
</organism>
<proteinExistence type="predicted"/>
<evidence type="ECO:0000256" key="1">
    <source>
        <dbReference type="SAM" id="SignalP"/>
    </source>
</evidence>
<dbReference type="Pfam" id="PF07589">
    <property type="entry name" value="PEP-CTERM"/>
    <property type="match status" value="1"/>
</dbReference>
<dbReference type="Proteomes" id="UP001597115">
    <property type="component" value="Unassembled WGS sequence"/>
</dbReference>
<feature type="signal peptide" evidence="1">
    <location>
        <begin position="1"/>
        <end position="21"/>
    </location>
</feature>
<sequence>MKAIKHAAAMLAVIVPSVAQASPISGSGSLAGANPIYLPASNLTGAGPVAIGGGVSWSSNQSNSLFGWTGGYVTGNATIAPGSPPIIEVNAAYDVASNGYATMTISFAAPTSGFLAELFWTDNEFTAANSANIAIYDSSNALLEFTYLNNNGNSIGLPSNYYGFSRPTADIAYVRLSNSHVGARNLSYVGPTIGAPPGVPEPAAWALMIAGFGLAGAAARTRRRVSFA</sequence>
<keyword evidence="4" id="KW-1185">Reference proteome</keyword>
<dbReference type="EMBL" id="JBHUDY010000002">
    <property type="protein sequence ID" value="MFD1613059.1"/>
    <property type="molecule type" value="Genomic_DNA"/>
</dbReference>
<evidence type="ECO:0000313" key="4">
    <source>
        <dbReference type="Proteomes" id="UP001597115"/>
    </source>
</evidence>
<name>A0ABW4I519_9SPHN</name>